<dbReference type="Gene3D" id="1.20.1280.20">
    <property type="entry name" value="HscB, C-terminal domain"/>
    <property type="match status" value="1"/>
</dbReference>
<keyword evidence="6" id="KW-1185">Reference proteome</keyword>
<evidence type="ECO:0000313" key="5">
    <source>
        <dbReference type="EMBL" id="PKS06537.1"/>
    </source>
</evidence>
<dbReference type="SUPFAM" id="SSF46565">
    <property type="entry name" value="Chaperone J-domain"/>
    <property type="match status" value="1"/>
</dbReference>
<dbReference type="GO" id="GO:0001671">
    <property type="term" value="F:ATPase activator activity"/>
    <property type="evidence" value="ECO:0007669"/>
    <property type="project" value="InterPro"/>
</dbReference>
<evidence type="ECO:0000256" key="2">
    <source>
        <dbReference type="ARBA" id="ARBA00023186"/>
    </source>
</evidence>
<dbReference type="EMBL" id="NLAX01001034">
    <property type="protein sequence ID" value="PKS06537.1"/>
    <property type="molecule type" value="Genomic_DNA"/>
</dbReference>
<dbReference type="InterPro" id="IPR004640">
    <property type="entry name" value="HscB"/>
</dbReference>
<dbReference type="PANTHER" id="PTHR14021:SF15">
    <property type="entry name" value="IRON-SULFUR CLUSTER CO-CHAPERONE PROTEIN HSCB"/>
    <property type="match status" value="1"/>
</dbReference>
<gene>
    <name evidence="5" type="ORF">jhhlp_007285</name>
</gene>
<dbReference type="VEuPathDB" id="FungiDB:jhhlp_007285"/>
<organism evidence="5 6">
    <name type="scientific">Lomentospora prolificans</name>
    <dbReference type="NCBI Taxonomy" id="41688"/>
    <lineage>
        <taxon>Eukaryota</taxon>
        <taxon>Fungi</taxon>
        <taxon>Dikarya</taxon>
        <taxon>Ascomycota</taxon>
        <taxon>Pezizomycotina</taxon>
        <taxon>Sordariomycetes</taxon>
        <taxon>Hypocreomycetidae</taxon>
        <taxon>Microascales</taxon>
        <taxon>Microascaceae</taxon>
        <taxon>Lomentospora</taxon>
    </lineage>
</organism>
<evidence type="ECO:0000256" key="1">
    <source>
        <dbReference type="ARBA" id="ARBA00010476"/>
    </source>
</evidence>
<reference evidence="5 6" key="1">
    <citation type="journal article" date="2017" name="G3 (Bethesda)">
        <title>First Draft Genome Sequence of the Pathogenic Fungus Lomentospora prolificans (Formerly Scedosporium prolificans).</title>
        <authorList>
            <person name="Luo R."/>
            <person name="Zimin A."/>
            <person name="Workman R."/>
            <person name="Fan Y."/>
            <person name="Pertea G."/>
            <person name="Grossman N."/>
            <person name="Wear M.P."/>
            <person name="Jia B."/>
            <person name="Miller H."/>
            <person name="Casadevall A."/>
            <person name="Timp W."/>
            <person name="Zhang S.X."/>
            <person name="Salzberg S.L."/>
        </authorList>
    </citation>
    <scope>NUCLEOTIDE SEQUENCE [LARGE SCALE GENOMIC DNA]</scope>
    <source>
        <strain evidence="5 6">JHH-5317</strain>
    </source>
</reference>
<dbReference type="InParanoid" id="A0A2N3N287"/>
<dbReference type="GO" id="GO:0051259">
    <property type="term" value="P:protein complex oligomerization"/>
    <property type="evidence" value="ECO:0007669"/>
    <property type="project" value="InterPro"/>
</dbReference>
<evidence type="ECO:0000256" key="3">
    <source>
        <dbReference type="SAM" id="MobiDB-lite"/>
    </source>
</evidence>
<dbReference type="GO" id="GO:0051087">
    <property type="term" value="F:protein-folding chaperone binding"/>
    <property type="evidence" value="ECO:0007669"/>
    <property type="project" value="InterPro"/>
</dbReference>
<dbReference type="AlphaFoldDB" id="A0A2N3N287"/>
<comment type="caution">
    <text evidence="5">The sequence shown here is derived from an EMBL/GenBank/DDBJ whole genome shotgun (WGS) entry which is preliminary data.</text>
</comment>
<dbReference type="Proteomes" id="UP000233524">
    <property type="component" value="Unassembled WGS sequence"/>
</dbReference>
<evidence type="ECO:0000313" key="6">
    <source>
        <dbReference type="Proteomes" id="UP000233524"/>
    </source>
</evidence>
<dbReference type="STRING" id="41688.A0A2N3N287"/>
<protein>
    <recommendedName>
        <fullName evidence="4">Co-chaperone HscB C-terminal oligomerisation domain-containing protein</fullName>
    </recommendedName>
</protein>
<dbReference type="InterPro" id="IPR036386">
    <property type="entry name" value="HscB_C_sf"/>
</dbReference>
<dbReference type="InterPro" id="IPR036869">
    <property type="entry name" value="J_dom_sf"/>
</dbReference>
<dbReference type="Gene3D" id="1.10.287.110">
    <property type="entry name" value="DnaJ domain"/>
    <property type="match status" value="1"/>
</dbReference>
<sequence>MPFSMLSASRSAARACSRCHTTAPARTAILSTRTASAQESLRPKDLPRNWHVSQRHWLSSSSRCFLPAAHPNNPTQHDAANPPSTPSTFYDLFPETLPRGPPPHSPFHIDVRSLRREFLQLQARAHPDLHAAEHKSRAQATSAHLNEAFRTLLDPLLRAQYLLSLRGVDVASDEAAKVADMELLAKVMEAREEIEEAHSEEDLEDPRRVNDERILASEKVLEQAFAADDMEAAKSEAIRLRYWVNIKQCLDDWEPGKRVELQH</sequence>
<dbReference type="FunCoup" id="A0A2N3N287">
    <property type="interactions" value="318"/>
</dbReference>
<keyword evidence="2" id="KW-0143">Chaperone</keyword>
<dbReference type="InterPro" id="IPR009073">
    <property type="entry name" value="HscB_oligo_C"/>
</dbReference>
<feature type="domain" description="Co-chaperone HscB C-terminal oligomerisation" evidence="4">
    <location>
        <begin position="180"/>
        <end position="248"/>
    </location>
</feature>
<dbReference type="Pfam" id="PF07743">
    <property type="entry name" value="HSCB_C"/>
    <property type="match status" value="1"/>
</dbReference>
<dbReference type="NCBIfam" id="TIGR00714">
    <property type="entry name" value="hscB"/>
    <property type="match status" value="1"/>
</dbReference>
<dbReference type="GO" id="GO:0044571">
    <property type="term" value="P:[2Fe-2S] cluster assembly"/>
    <property type="evidence" value="ECO:0007669"/>
    <property type="project" value="InterPro"/>
</dbReference>
<comment type="similarity">
    <text evidence="1">Belongs to the HscB family.</text>
</comment>
<feature type="region of interest" description="Disordered" evidence="3">
    <location>
        <begin position="68"/>
        <end position="87"/>
    </location>
</feature>
<dbReference type="PANTHER" id="PTHR14021">
    <property type="entry name" value="IRON-SULFUR CLUSTER CO-CHAPERONE PROTEIN HSCB"/>
    <property type="match status" value="1"/>
</dbReference>
<evidence type="ECO:0000259" key="4">
    <source>
        <dbReference type="Pfam" id="PF07743"/>
    </source>
</evidence>
<dbReference type="OrthoDB" id="448954at2759"/>
<dbReference type="SUPFAM" id="SSF47144">
    <property type="entry name" value="HSC20 (HSCB), C-terminal oligomerisation domain"/>
    <property type="match status" value="1"/>
</dbReference>
<name>A0A2N3N287_9PEZI</name>
<accession>A0A2N3N287</accession>
<dbReference type="GO" id="GO:0005739">
    <property type="term" value="C:mitochondrion"/>
    <property type="evidence" value="ECO:0007669"/>
    <property type="project" value="TreeGrafter"/>
</dbReference>
<proteinExistence type="inferred from homology"/>